<dbReference type="SUPFAM" id="SSF57756">
    <property type="entry name" value="Retrovirus zinc finger-like domains"/>
    <property type="match status" value="1"/>
</dbReference>
<dbReference type="Proteomes" id="UP000024635">
    <property type="component" value="Unassembled WGS sequence"/>
</dbReference>
<evidence type="ECO:0000313" key="15">
    <source>
        <dbReference type="Proteomes" id="UP000024635"/>
    </source>
</evidence>
<keyword evidence="4" id="KW-0540">Nuclease</keyword>
<dbReference type="InterPro" id="IPR050951">
    <property type="entry name" value="Retrovirus_Pol_polyprotein"/>
</dbReference>
<evidence type="ECO:0000256" key="9">
    <source>
        <dbReference type="SAM" id="Coils"/>
    </source>
</evidence>
<dbReference type="PANTHER" id="PTHR37984">
    <property type="entry name" value="PROTEIN CBG26694"/>
    <property type="match status" value="1"/>
</dbReference>
<feature type="region of interest" description="Disordered" evidence="10">
    <location>
        <begin position="2094"/>
        <end position="2194"/>
    </location>
</feature>
<organism evidence="14 15">
    <name type="scientific">Ancylostoma ceylanicum</name>
    <dbReference type="NCBI Taxonomy" id="53326"/>
    <lineage>
        <taxon>Eukaryota</taxon>
        <taxon>Metazoa</taxon>
        <taxon>Ecdysozoa</taxon>
        <taxon>Nematoda</taxon>
        <taxon>Chromadorea</taxon>
        <taxon>Rhabditida</taxon>
        <taxon>Rhabditina</taxon>
        <taxon>Rhabditomorpha</taxon>
        <taxon>Strongyloidea</taxon>
        <taxon>Ancylostomatidae</taxon>
        <taxon>Ancylostomatinae</taxon>
        <taxon>Ancylostoma</taxon>
    </lineage>
</organism>
<keyword evidence="8" id="KW-0862">Zinc</keyword>
<dbReference type="PROSITE" id="PS50878">
    <property type="entry name" value="RT_POL"/>
    <property type="match status" value="1"/>
</dbReference>
<evidence type="ECO:0000256" key="2">
    <source>
        <dbReference type="ARBA" id="ARBA00022679"/>
    </source>
</evidence>
<dbReference type="FunFam" id="3.30.420.10:FF:000032">
    <property type="entry name" value="Retrovirus-related Pol polyprotein from transposon 297-like Protein"/>
    <property type="match status" value="1"/>
</dbReference>
<dbReference type="Pfam" id="PF17917">
    <property type="entry name" value="RT_RNaseH"/>
    <property type="match status" value="1"/>
</dbReference>
<feature type="region of interest" description="Disordered" evidence="10">
    <location>
        <begin position="523"/>
        <end position="548"/>
    </location>
</feature>
<dbReference type="Pfam" id="PF17921">
    <property type="entry name" value="Integrase_H2C2"/>
    <property type="match status" value="1"/>
</dbReference>
<dbReference type="CDD" id="cd01647">
    <property type="entry name" value="RT_LTR"/>
    <property type="match status" value="1"/>
</dbReference>
<dbReference type="GO" id="GO:0042575">
    <property type="term" value="C:DNA polymerase complex"/>
    <property type="evidence" value="ECO:0007669"/>
    <property type="project" value="UniProtKB-ARBA"/>
</dbReference>
<dbReference type="EMBL" id="JARK01001420">
    <property type="protein sequence ID" value="EYC05086.1"/>
    <property type="molecule type" value="Genomic_DNA"/>
</dbReference>
<feature type="compositionally biased region" description="Polar residues" evidence="10">
    <location>
        <begin position="14"/>
        <end position="23"/>
    </location>
</feature>
<evidence type="ECO:0000256" key="4">
    <source>
        <dbReference type="ARBA" id="ARBA00022722"/>
    </source>
</evidence>
<proteinExistence type="predicted"/>
<feature type="coiled-coil region" evidence="9">
    <location>
        <begin position="146"/>
        <end position="180"/>
    </location>
</feature>
<keyword evidence="5" id="KW-0255">Endonuclease</keyword>
<evidence type="ECO:0000256" key="5">
    <source>
        <dbReference type="ARBA" id="ARBA00022759"/>
    </source>
</evidence>
<dbReference type="GO" id="GO:0005737">
    <property type="term" value="C:cytoplasm"/>
    <property type="evidence" value="ECO:0007669"/>
    <property type="project" value="UniProtKB-ARBA"/>
</dbReference>
<dbReference type="GO" id="GO:0004519">
    <property type="term" value="F:endonuclease activity"/>
    <property type="evidence" value="ECO:0007669"/>
    <property type="project" value="UniProtKB-KW"/>
</dbReference>
<dbReference type="Gene3D" id="3.30.420.10">
    <property type="entry name" value="Ribonuclease H-like superfamily/Ribonuclease H"/>
    <property type="match status" value="1"/>
</dbReference>
<comment type="caution">
    <text evidence="14">The sequence shown here is derived from an EMBL/GenBank/DDBJ whole genome shotgun (WGS) entry which is preliminary data.</text>
</comment>
<feature type="compositionally biased region" description="Basic and acidic residues" evidence="10">
    <location>
        <begin position="2145"/>
        <end position="2156"/>
    </location>
</feature>
<dbReference type="InterPro" id="IPR001584">
    <property type="entry name" value="Integrase_cat-core"/>
</dbReference>
<dbReference type="GO" id="GO:0008270">
    <property type="term" value="F:zinc ion binding"/>
    <property type="evidence" value="ECO:0007669"/>
    <property type="project" value="UniProtKB-KW"/>
</dbReference>
<dbReference type="Gene3D" id="3.30.70.270">
    <property type="match status" value="2"/>
</dbReference>
<evidence type="ECO:0000256" key="1">
    <source>
        <dbReference type="ARBA" id="ARBA00012493"/>
    </source>
</evidence>
<dbReference type="Pfam" id="PF00078">
    <property type="entry name" value="RVT_1"/>
    <property type="match status" value="1"/>
</dbReference>
<dbReference type="PROSITE" id="PS50994">
    <property type="entry name" value="INTEGRASE"/>
    <property type="match status" value="1"/>
</dbReference>
<dbReference type="STRING" id="53326.A0A016TQU4"/>
<dbReference type="InterPro" id="IPR043502">
    <property type="entry name" value="DNA/RNA_pol_sf"/>
</dbReference>
<feature type="region of interest" description="Disordered" evidence="10">
    <location>
        <begin position="1"/>
        <end position="39"/>
    </location>
</feature>
<dbReference type="InterPro" id="IPR036875">
    <property type="entry name" value="Znf_CCHC_sf"/>
</dbReference>
<keyword evidence="3" id="KW-0548">Nucleotidyltransferase</keyword>
<feature type="region of interest" description="Disordered" evidence="10">
    <location>
        <begin position="483"/>
        <end position="502"/>
    </location>
</feature>
<dbReference type="GO" id="GO:0016787">
    <property type="term" value="F:hydrolase activity"/>
    <property type="evidence" value="ECO:0007669"/>
    <property type="project" value="UniProtKB-KW"/>
</dbReference>
<keyword evidence="7" id="KW-0695">RNA-directed DNA polymerase</keyword>
<reference evidence="15" key="1">
    <citation type="journal article" date="2015" name="Nat. Genet.">
        <title>The genome and transcriptome of the zoonotic hookworm Ancylostoma ceylanicum identify infection-specific gene families.</title>
        <authorList>
            <person name="Schwarz E.M."/>
            <person name="Hu Y."/>
            <person name="Antoshechkin I."/>
            <person name="Miller M.M."/>
            <person name="Sternberg P.W."/>
            <person name="Aroian R.V."/>
        </authorList>
    </citation>
    <scope>NUCLEOTIDE SEQUENCE</scope>
    <source>
        <strain evidence="15">HY135</strain>
    </source>
</reference>
<feature type="compositionally biased region" description="Basic and acidic residues" evidence="10">
    <location>
        <begin position="527"/>
        <end position="541"/>
    </location>
</feature>
<name>A0A016TQU4_9BILA</name>
<keyword evidence="8" id="KW-0479">Metal-binding</keyword>
<accession>A0A016TQU4</accession>
<dbReference type="FunFam" id="3.30.70.270:FF:000020">
    <property type="entry name" value="Transposon Tf2-6 polyprotein-like Protein"/>
    <property type="match status" value="1"/>
</dbReference>
<dbReference type="InterPro" id="IPR043128">
    <property type="entry name" value="Rev_trsase/Diguanyl_cyclase"/>
</dbReference>
<feature type="compositionally biased region" description="Basic and acidic residues" evidence="10">
    <location>
        <begin position="484"/>
        <end position="495"/>
    </location>
</feature>
<dbReference type="EC" id="2.7.7.49" evidence="1"/>
<evidence type="ECO:0000256" key="8">
    <source>
        <dbReference type="PROSITE-ProRule" id="PRU00047"/>
    </source>
</evidence>
<keyword evidence="8" id="KW-0863">Zinc-finger</keyword>
<feature type="domain" description="Integrase catalytic" evidence="13">
    <location>
        <begin position="1441"/>
        <end position="1599"/>
    </location>
</feature>
<evidence type="ECO:0000256" key="3">
    <source>
        <dbReference type="ARBA" id="ARBA00022695"/>
    </source>
</evidence>
<feature type="compositionally biased region" description="Polar residues" evidence="10">
    <location>
        <begin position="244"/>
        <end position="258"/>
    </location>
</feature>
<sequence length="2194" mass="248300">MSSDNVNVAPIESLEQTGRQDPSPTWGPAPTGPGENDENMEVETNQVRSLDWDEALMAIRLKCSEALSENLRGLSNAKRGNILEAVETAIALAHSKIEQRMEQLRNGASFLHALGLSRQELEAVLSRADSEATVIDTLKGNLNCTTAQIVDEVEKLYRENEQLKVKLSLLQESVVKANQMAASSKTAGNASTGERALSALALLGRRLKVRNDDELLQSEFQGSPMRIDGQARQRKRGSKHASGSYATPSSGRTETGEPSSLSSSGYSLGDNDSCASSAGSQVVAAFKAMLRAQSFGEVVRYDGKNSLVDFLRLFNLKYPKSAWNDFERRDVLVSLLEGQAKMQFQSMPEHIREGSFETVVGELRRLRRNPCERLRMIEQWDNLRIGEKESVAEFCCRMEGISQQIHSEQDRDFFLGSKLHSCLTSWKDSYHLLTELDAPQGQVYDSVRRAAIRLERAREAEMLVQKRNERSQAKIPFAKYFKQGSDKGSKQEHGIDATSSGNREKRCFQCGETGHYARKCPCKQGRRGKEQEQHQKTDGGVRKTNSGKLKGSFSAQVRGWCCSIREPGRRLILTKAYGKPCVCKVDVFGIKAQAIVDTGSIVSIVPVGLLKQAMDKAIDLDSMVTMMGDGNKHKVVDASGNSMDFLMLIATDLRVEGAGAARVQMHVQQSMDTTILLGTNALEPLNIRVQMDEMKAQPATLETTATVAKRVVVQPGRTAMIQVSGALADGDCVFWSENRRIMSGVCRVSKGVATVSAVNHEEQPWVIRKGETLGTWSTDTWIDPRTKEVTGDMLELTRRNHEQTRDRFEELINILDTNRRAGPMPQDLKQLVHEYKDVFAISDLELSHTNLVDHDIDVGGHSPIRQRTRPVPYGLRAQVEELLRDLKERGVIQESSSPWASPIVLVAKKDGSIRLCVDYREVNKVTKKDSYPLPAIDVTLQGLEGKRFFTSLDLASGYWQVPLTPEAREISAFTTTAGLFEFCVLPFGLTNAPAEFQRLMDKVLGELRGSEVSVYIDDILVATETMERHLVVLRRVFDALRRARLKLKPQKCRLMESKLEFLGHIVDQDGVWVDPDKVARIVEYPTPQNLAELRTFLGMAGYYRKFVLRFAHTAKPLYDLTSTKANFIWTEEHQKAFDMLKQHLTTAPVLAQPDVEKARNGSRPFYIYTDASRSGVGAVLAQEGDDGFLHPLHFASKALSRAERNYHVTDQEALAVIFAVQKFHYFIYGVRTIVRTDHASLTSLFRRANVSPRVLRWALELQRYDLHIEHVKGNANCVADALYRRVAKVEGDAEPTSAINEKVVCTIKSSEWLEELRLDPEFAPVVAAVEDQVDQEVRLPRSDKSFNTADFVIEDGRLKLIQADDTLVEVVPKEKRYPLFLEAHQGIMAGHFNAKKMFAQLKRKVFWPGMRQDLVKWCRECQRCFVSNPKSGNIPPLKPIAASKPFQIVGIDLLEMGPTTRGNRYIVTIIDHFTKYLGAYPIPDKKAETVAEALFGRWICDGGRWPDILLSDRGAEFENTIVASLCNLMGIQQHFTKGYCPRENGLTERINGTIVRMLKKKTVVPTEWDVILPTVVYAYNACPHEATGESPHFLLYGQDPKYPSEIIPRDQLSPSMIDYDQYKIEFLCGLKLARECIQTHSDDYRTRMKASYDSRWKTDSCDTFTGDRVYVKVPMEKGKSRHPKLVVDWSGPYRVLEASQNSALVTLIGENKEPIRVQFDHLLKLPPYIDDTPVDTTTKRGKRGRRRMMGVHRCLRISLNRSHFRLPTTDPGSVDFTCPGSITRHGQQLYCRIAEPWKTFAPYAPLGDHVFPTVYEFARATSILQQSHISNDQKIAHILNSNYVILSSTALGFVLSAYRAKCYHFMQYMDGLLDPTTANTVHPPRSEDDPFDMSELYQQAISWAFAHPWNDNLWRQIRLKPTLVLLPQVFEEHVENFTAKRQIVKSYGKPKSIQDDWFDQEFSAVILFNPTEYSSLINWKTAWSRILMTVAEGADLFVLPGPKDDKDWGKSVDMLRDLCEETLALKPSLLPRLRCLLPTQSEMRAAEHPCEIPLKMMAGTSKSYSPHSVKVFFDMTQAFFGQYFSLKPFRCPRQEETTSQQRPRLPLSGGPSREALSYRQWKAQSRSLHREREPTGRHRSRSLQRRTERPRFEPYRRTQRSFSQRHGYHDHTGSSYRSSSYNQSHSYAHPSGRR</sequence>
<feature type="compositionally biased region" description="Low complexity" evidence="10">
    <location>
        <begin position="2174"/>
        <end position="2187"/>
    </location>
</feature>
<dbReference type="InterPro" id="IPR001878">
    <property type="entry name" value="Znf_CCHC"/>
</dbReference>
<evidence type="ECO:0000259" key="12">
    <source>
        <dbReference type="PROSITE" id="PS50878"/>
    </source>
</evidence>
<evidence type="ECO:0000259" key="11">
    <source>
        <dbReference type="PROSITE" id="PS50158"/>
    </source>
</evidence>
<dbReference type="SUPFAM" id="SSF53098">
    <property type="entry name" value="Ribonuclease H-like"/>
    <property type="match status" value="1"/>
</dbReference>
<dbReference type="Pfam" id="PF00098">
    <property type="entry name" value="zf-CCHC"/>
    <property type="match status" value="1"/>
</dbReference>
<keyword evidence="15" id="KW-1185">Reference proteome</keyword>
<dbReference type="Gene3D" id="4.10.60.10">
    <property type="entry name" value="Zinc finger, CCHC-type"/>
    <property type="match status" value="1"/>
</dbReference>
<dbReference type="Gene3D" id="1.10.340.70">
    <property type="match status" value="1"/>
</dbReference>
<keyword evidence="9" id="KW-0175">Coiled coil</keyword>
<dbReference type="FunFam" id="3.10.20.370:FF:000001">
    <property type="entry name" value="Retrovirus-related Pol polyprotein from transposon 17.6-like protein"/>
    <property type="match status" value="1"/>
</dbReference>
<dbReference type="PROSITE" id="PS50158">
    <property type="entry name" value="ZF_CCHC"/>
    <property type="match status" value="1"/>
</dbReference>
<evidence type="ECO:0000256" key="6">
    <source>
        <dbReference type="ARBA" id="ARBA00022801"/>
    </source>
</evidence>
<feature type="domain" description="CCHC-type" evidence="11">
    <location>
        <begin position="506"/>
        <end position="521"/>
    </location>
</feature>
<gene>
    <name evidence="14" type="primary">Acey_s0084.g1770</name>
    <name evidence="14" type="ORF">Y032_0084g1770</name>
</gene>
<dbReference type="PANTHER" id="PTHR37984:SF5">
    <property type="entry name" value="PROTEIN NYNRIN-LIKE"/>
    <property type="match status" value="1"/>
</dbReference>
<evidence type="ECO:0000256" key="10">
    <source>
        <dbReference type="SAM" id="MobiDB-lite"/>
    </source>
</evidence>
<evidence type="ECO:0000313" key="14">
    <source>
        <dbReference type="EMBL" id="EYC05086.1"/>
    </source>
</evidence>
<dbReference type="InterPro" id="IPR012337">
    <property type="entry name" value="RNaseH-like_sf"/>
</dbReference>
<dbReference type="InterPro" id="IPR000477">
    <property type="entry name" value="RT_dom"/>
</dbReference>
<dbReference type="GO" id="GO:0003676">
    <property type="term" value="F:nucleic acid binding"/>
    <property type="evidence" value="ECO:0007669"/>
    <property type="project" value="InterPro"/>
</dbReference>
<protein>
    <recommendedName>
        <fullName evidence="1">RNA-directed DNA polymerase</fullName>
        <ecNumber evidence="1">2.7.7.49</ecNumber>
    </recommendedName>
</protein>
<evidence type="ECO:0000256" key="7">
    <source>
        <dbReference type="ARBA" id="ARBA00022918"/>
    </source>
</evidence>
<feature type="compositionally biased region" description="Low complexity" evidence="10">
    <location>
        <begin position="259"/>
        <end position="268"/>
    </location>
</feature>
<dbReference type="InterPro" id="IPR041373">
    <property type="entry name" value="RT_RNaseH"/>
</dbReference>
<dbReference type="GO" id="GO:0015074">
    <property type="term" value="P:DNA integration"/>
    <property type="evidence" value="ECO:0007669"/>
    <property type="project" value="InterPro"/>
</dbReference>
<dbReference type="GO" id="GO:0019899">
    <property type="term" value="F:enzyme binding"/>
    <property type="evidence" value="ECO:0007669"/>
    <property type="project" value="UniProtKB-ARBA"/>
</dbReference>
<dbReference type="CDD" id="cd09274">
    <property type="entry name" value="RNase_HI_RT_Ty3"/>
    <property type="match status" value="1"/>
</dbReference>
<keyword evidence="6" id="KW-0378">Hydrolase</keyword>
<dbReference type="SUPFAM" id="SSF56672">
    <property type="entry name" value="DNA/RNA polymerases"/>
    <property type="match status" value="1"/>
</dbReference>
<dbReference type="InterPro" id="IPR036397">
    <property type="entry name" value="RNaseH_sf"/>
</dbReference>
<feature type="region of interest" description="Disordered" evidence="10">
    <location>
        <begin position="220"/>
        <end position="268"/>
    </location>
</feature>
<dbReference type="Pfam" id="PF00665">
    <property type="entry name" value="rve"/>
    <property type="match status" value="1"/>
</dbReference>
<dbReference type="FunFam" id="1.10.340.70:FF:000001">
    <property type="entry name" value="Retrovirus-related Pol polyprotein from transposon gypsy-like Protein"/>
    <property type="match status" value="1"/>
</dbReference>
<keyword evidence="2" id="KW-0808">Transferase</keyword>
<dbReference type="OrthoDB" id="8026949at2759"/>
<dbReference type="Gene3D" id="3.10.20.370">
    <property type="match status" value="1"/>
</dbReference>
<dbReference type="Gene3D" id="3.10.10.10">
    <property type="entry name" value="HIV Type 1 Reverse Transcriptase, subunit A, domain 1"/>
    <property type="match status" value="1"/>
</dbReference>
<dbReference type="InterPro" id="IPR041588">
    <property type="entry name" value="Integrase_H2C2"/>
</dbReference>
<evidence type="ECO:0000259" key="13">
    <source>
        <dbReference type="PROSITE" id="PS50994"/>
    </source>
</evidence>
<feature type="domain" description="Reverse transcriptase" evidence="12">
    <location>
        <begin position="887"/>
        <end position="1066"/>
    </location>
</feature>
<dbReference type="GO" id="GO:0003964">
    <property type="term" value="F:RNA-directed DNA polymerase activity"/>
    <property type="evidence" value="ECO:0007669"/>
    <property type="project" value="UniProtKB-KW"/>
</dbReference>